<name>A0A6A5Y6K1_9PLEO</name>
<feature type="binding site" evidence="3">
    <location>
        <position position="175"/>
    </location>
    <ligand>
        <name>substrate</name>
    </ligand>
</feature>
<evidence type="ECO:0000313" key="7">
    <source>
        <dbReference type="Proteomes" id="UP000799778"/>
    </source>
</evidence>
<comment type="cofactor">
    <cofactor evidence="3">
        <name>Zn(2+)</name>
        <dbReference type="ChEBI" id="CHEBI:29105"/>
    </cofactor>
    <text evidence="3">Binds 1 divalent metal cation per subunit.</text>
</comment>
<dbReference type="GO" id="GO:0005509">
    <property type="term" value="F:calcium ion binding"/>
    <property type="evidence" value="ECO:0007669"/>
    <property type="project" value="TreeGrafter"/>
</dbReference>
<gene>
    <name evidence="6" type="ORF">BU24DRAFT_416076</name>
</gene>
<keyword evidence="3" id="KW-0862">Zinc</keyword>
<keyword evidence="7" id="KW-1185">Reference proteome</keyword>
<feature type="domain" description="SMP-30/Gluconolactonase/LRE-like region" evidence="5">
    <location>
        <begin position="77"/>
        <end position="337"/>
    </location>
</feature>
<dbReference type="AlphaFoldDB" id="A0A6A5Y6K1"/>
<dbReference type="GeneID" id="54283757"/>
<dbReference type="PANTHER" id="PTHR10907">
    <property type="entry name" value="REGUCALCIN"/>
    <property type="match status" value="1"/>
</dbReference>
<reference evidence="6" key="1">
    <citation type="journal article" date="2020" name="Stud. Mycol.">
        <title>101 Dothideomycetes genomes: a test case for predicting lifestyles and emergence of pathogens.</title>
        <authorList>
            <person name="Haridas S."/>
            <person name="Albert R."/>
            <person name="Binder M."/>
            <person name="Bloem J."/>
            <person name="Labutti K."/>
            <person name="Salamov A."/>
            <person name="Andreopoulos B."/>
            <person name="Baker S."/>
            <person name="Barry K."/>
            <person name="Bills G."/>
            <person name="Bluhm B."/>
            <person name="Cannon C."/>
            <person name="Castanera R."/>
            <person name="Culley D."/>
            <person name="Daum C."/>
            <person name="Ezra D."/>
            <person name="Gonzalez J."/>
            <person name="Henrissat B."/>
            <person name="Kuo A."/>
            <person name="Liang C."/>
            <person name="Lipzen A."/>
            <person name="Lutzoni F."/>
            <person name="Magnuson J."/>
            <person name="Mondo S."/>
            <person name="Nolan M."/>
            <person name="Ohm R."/>
            <person name="Pangilinan J."/>
            <person name="Park H.-J."/>
            <person name="Ramirez L."/>
            <person name="Alfaro M."/>
            <person name="Sun H."/>
            <person name="Tritt A."/>
            <person name="Yoshinaga Y."/>
            <person name="Zwiers L.-H."/>
            <person name="Turgeon B."/>
            <person name="Goodwin S."/>
            <person name="Spatafora J."/>
            <person name="Crous P."/>
            <person name="Grigoriev I."/>
        </authorList>
    </citation>
    <scope>NUCLEOTIDE SEQUENCE</scope>
    <source>
        <strain evidence="6">CBS 175.79</strain>
    </source>
</reference>
<feature type="active site" description="Proton donor/acceptor" evidence="2">
    <location>
        <position position="282"/>
    </location>
</feature>
<organism evidence="6 7">
    <name type="scientific">Aaosphaeria arxii CBS 175.79</name>
    <dbReference type="NCBI Taxonomy" id="1450172"/>
    <lineage>
        <taxon>Eukaryota</taxon>
        <taxon>Fungi</taxon>
        <taxon>Dikarya</taxon>
        <taxon>Ascomycota</taxon>
        <taxon>Pezizomycotina</taxon>
        <taxon>Dothideomycetes</taxon>
        <taxon>Pleosporomycetidae</taxon>
        <taxon>Pleosporales</taxon>
        <taxon>Pleosporales incertae sedis</taxon>
        <taxon>Aaosphaeria</taxon>
    </lineage>
</organism>
<dbReference type="RefSeq" id="XP_033388710.1">
    <property type="nucleotide sequence ID" value="XM_033526360.1"/>
</dbReference>
<evidence type="ECO:0000259" key="5">
    <source>
        <dbReference type="Pfam" id="PF08450"/>
    </source>
</evidence>
<evidence type="ECO:0000256" key="4">
    <source>
        <dbReference type="SAM" id="MobiDB-lite"/>
    </source>
</evidence>
<proteinExistence type="inferred from homology"/>
<evidence type="ECO:0000256" key="3">
    <source>
        <dbReference type="PIRSR" id="PIRSR605511-2"/>
    </source>
</evidence>
<dbReference type="InterPro" id="IPR011042">
    <property type="entry name" value="6-blade_b-propeller_TolB-like"/>
</dbReference>
<evidence type="ECO:0000256" key="2">
    <source>
        <dbReference type="PIRSR" id="PIRSR605511-1"/>
    </source>
</evidence>
<dbReference type="PANTHER" id="PTHR10907:SF47">
    <property type="entry name" value="REGUCALCIN"/>
    <property type="match status" value="1"/>
</dbReference>
<dbReference type="EMBL" id="ML978066">
    <property type="protein sequence ID" value="KAF2020371.1"/>
    <property type="molecule type" value="Genomic_DNA"/>
</dbReference>
<dbReference type="Pfam" id="PF08450">
    <property type="entry name" value="SGL"/>
    <property type="match status" value="1"/>
</dbReference>
<keyword evidence="3" id="KW-0479">Metal-binding</keyword>
<feature type="binding site" evidence="3">
    <location>
        <position position="173"/>
    </location>
    <ligand>
        <name>substrate</name>
    </ligand>
</feature>
<dbReference type="InterPro" id="IPR013658">
    <property type="entry name" value="SGL"/>
</dbReference>
<evidence type="ECO:0000256" key="1">
    <source>
        <dbReference type="ARBA" id="ARBA00008853"/>
    </source>
</evidence>
<dbReference type="PRINTS" id="PR01790">
    <property type="entry name" value="SMP30FAMILY"/>
</dbReference>
<dbReference type="OrthoDB" id="423498at2759"/>
<accession>A0A6A5Y6K1</accession>
<dbReference type="Proteomes" id="UP000799778">
    <property type="component" value="Unassembled WGS sequence"/>
</dbReference>
<feature type="region of interest" description="Disordered" evidence="4">
    <location>
        <begin position="16"/>
        <end position="61"/>
    </location>
</feature>
<feature type="binding site" evidence="3">
    <location>
        <position position="79"/>
    </location>
    <ligand>
        <name>a divalent metal cation</name>
        <dbReference type="ChEBI" id="CHEBI:60240"/>
    </ligand>
</feature>
<feature type="binding site" evidence="3">
    <location>
        <position position="227"/>
    </location>
    <ligand>
        <name>a divalent metal cation</name>
        <dbReference type="ChEBI" id="CHEBI:60240"/>
    </ligand>
</feature>
<sequence length="388" mass="42251">MGATLSKLWGAVRTALTGGTNSSSSTSNDNTGNQPKDVENGLSTTDTPAKPPTPLPNMSGIKKYEITEPWIRDNCALGEGPFWEEKTNSLRFLDIEKCELHTVDLSTGPSSHKTIKMDISMGSTADVEGNDHEFIFGGKYGYGIANRDTGAYRWIKQVWTDEEVAAGKPDRMRGNDGAVDSQGRFWVGFMNDPMVPGFSDFQPEGALFRLDPDGTLHRALDKIKIPNGTTWNKTDNTMYWADSPFRTIYQFDYDPATASITNKRPFFTMPDDKRYGEDAVPDGHCLDEEGYMWTALHGGSRVLRISPEGEVVAEIKVPTLQPTCPCFCGDDLIITSAGGTSGEGGKGVDEFAGSVFKINVGVRGLKKFRFKGGVAVEGGKVDGKIVGE</sequence>
<evidence type="ECO:0000313" key="6">
    <source>
        <dbReference type="EMBL" id="KAF2020371.1"/>
    </source>
</evidence>
<dbReference type="InterPro" id="IPR005511">
    <property type="entry name" value="SMP-30"/>
</dbReference>
<protein>
    <submittedName>
        <fullName evidence="6">SGL-domain-containing protein</fullName>
    </submittedName>
</protein>
<dbReference type="Gene3D" id="2.120.10.30">
    <property type="entry name" value="TolB, C-terminal domain"/>
    <property type="match status" value="1"/>
</dbReference>
<feature type="compositionally biased region" description="Low complexity" evidence="4">
    <location>
        <begin position="17"/>
        <end position="33"/>
    </location>
</feature>
<comment type="similarity">
    <text evidence="1">Belongs to the SMP-30/CGR1 family.</text>
</comment>
<dbReference type="SUPFAM" id="SSF63829">
    <property type="entry name" value="Calcium-dependent phosphotriesterase"/>
    <property type="match status" value="1"/>
</dbReference>
<dbReference type="GO" id="GO:0004341">
    <property type="term" value="F:gluconolactonase activity"/>
    <property type="evidence" value="ECO:0007669"/>
    <property type="project" value="TreeGrafter"/>
</dbReference>
<feature type="binding site" evidence="3">
    <location>
        <position position="282"/>
    </location>
    <ligand>
        <name>a divalent metal cation</name>
        <dbReference type="ChEBI" id="CHEBI:60240"/>
    </ligand>
</feature>